<dbReference type="InterPro" id="IPR036188">
    <property type="entry name" value="FAD/NAD-bd_sf"/>
</dbReference>
<dbReference type="SUPFAM" id="SSF51905">
    <property type="entry name" value="FAD/NAD(P)-binding domain"/>
    <property type="match status" value="1"/>
</dbReference>
<protein>
    <submittedName>
        <fullName evidence="3">Putrescine oxidase</fullName>
        <ecNumber evidence="3">1.4.3.10</ecNumber>
    </submittedName>
</protein>
<sequence>MLDTVIVGGGLCGLSLADSLHQAGRSFALFEARERLGGRILSKPCALSGMMVDLGPTWFWPDAQPHMLALVESLQLSYFPQHDTGAVLSLTDPNQAADKQNVGVHGGAHRVANGMGAIIKALAQRLPKDSIHLGHELIAVEDKGDHVALQFRHHDIVFTVEAKHVVLAMPPRLLAEHVNFTPALDNALLQAMRNTHTWMADQAKAVMGYEKSFWRQEGNSGNAFVSHPQAVLSEVFDASDATAKHAALGGFSAMPAALRESYRQGMPMLLESQLAQLFGIAAQNGELHYQDWAAETYTCATLDKTPPNSPPIYGSRHLRDAHWNGKLLLGGAETATHAGGYLEGALEAASRLAHRLSTSDLTSTLNADNNTSLSHFGSWVSTQRRQVLSRYRSHLNRNMTLQVKEQLTQRALLDTVEQIYGEALQKLHSLPLNTRDVAVDKGRSALTPVVLAQFNGINQDLVEAALEFNRGSCAISNFPAENEPAEDYQAAIRLDLLGAWREFALSVNDTLLAR</sequence>
<dbReference type="SUPFAM" id="SSF54373">
    <property type="entry name" value="FAD-linked reductases, C-terminal domain"/>
    <property type="match status" value="1"/>
</dbReference>
<feature type="domain" description="Amine oxidase" evidence="2">
    <location>
        <begin position="104"/>
        <end position="355"/>
    </location>
</feature>
<dbReference type="EC" id="1.4.3.10" evidence="3"/>
<accession>A0A1J5TAM3</accession>
<dbReference type="GO" id="GO:0050232">
    <property type="term" value="F:putrescine oxidase activity"/>
    <property type="evidence" value="ECO:0007669"/>
    <property type="project" value="UniProtKB-EC"/>
</dbReference>
<dbReference type="InterPro" id="IPR002937">
    <property type="entry name" value="Amino_oxidase"/>
</dbReference>
<dbReference type="EMBL" id="MLJW01000004">
    <property type="protein sequence ID" value="OIR17905.1"/>
    <property type="molecule type" value="Genomic_DNA"/>
</dbReference>
<comment type="similarity">
    <text evidence="1">Belongs to the flavin monoamine oxidase family.</text>
</comment>
<dbReference type="Gene3D" id="3.50.50.60">
    <property type="entry name" value="FAD/NAD(P)-binding domain"/>
    <property type="match status" value="2"/>
</dbReference>
<organism evidence="3">
    <name type="scientific">mine drainage metagenome</name>
    <dbReference type="NCBI Taxonomy" id="410659"/>
    <lineage>
        <taxon>unclassified sequences</taxon>
        <taxon>metagenomes</taxon>
        <taxon>ecological metagenomes</taxon>
    </lineage>
</organism>
<dbReference type="PANTHER" id="PTHR43563">
    <property type="entry name" value="AMINE OXIDASE"/>
    <property type="match status" value="1"/>
</dbReference>
<dbReference type="Pfam" id="PF13450">
    <property type="entry name" value="NAD_binding_8"/>
    <property type="match status" value="1"/>
</dbReference>
<dbReference type="AlphaFoldDB" id="A0A1J5TAM3"/>
<name>A0A1J5TAM3_9ZZZZ</name>
<dbReference type="PANTHER" id="PTHR43563:SF1">
    <property type="entry name" value="AMINE OXIDASE [FLAVIN-CONTAINING] B"/>
    <property type="match status" value="1"/>
</dbReference>
<evidence type="ECO:0000313" key="3">
    <source>
        <dbReference type="EMBL" id="OIR17905.1"/>
    </source>
</evidence>
<proteinExistence type="inferred from homology"/>
<evidence type="ECO:0000259" key="2">
    <source>
        <dbReference type="Pfam" id="PF01593"/>
    </source>
</evidence>
<dbReference type="InterPro" id="IPR050703">
    <property type="entry name" value="Flavin_MAO"/>
</dbReference>
<reference evidence="3" key="1">
    <citation type="submission" date="2016-10" db="EMBL/GenBank/DDBJ databases">
        <title>Sequence of Gallionella enrichment culture.</title>
        <authorList>
            <person name="Poehlein A."/>
            <person name="Muehling M."/>
            <person name="Daniel R."/>
        </authorList>
    </citation>
    <scope>NUCLEOTIDE SEQUENCE</scope>
</reference>
<dbReference type="Pfam" id="PF01593">
    <property type="entry name" value="Amino_oxidase"/>
    <property type="match status" value="1"/>
</dbReference>
<keyword evidence="3" id="KW-0560">Oxidoreductase</keyword>
<gene>
    <name evidence="3" type="primary">puo_1</name>
    <name evidence="3" type="ORF">GALL_21270</name>
</gene>
<comment type="caution">
    <text evidence="3">The sequence shown here is derived from an EMBL/GenBank/DDBJ whole genome shotgun (WGS) entry which is preliminary data.</text>
</comment>
<evidence type="ECO:0000256" key="1">
    <source>
        <dbReference type="ARBA" id="ARBA00005995"/>
    </source>
</evidence>